<dbReference type="Gene3D" id="2.40.30.10">
    <property type="entry name" value="Translation factors"/>
    <property type="match status" value="1"/>
</dbReference>
<dbReference type="Pfam" id="PF00679">
    <property type="entry name" value="EFG_C"/>
    <property type="match status" value="1"/>
</dbReference>
<dbReference type="KEGG" id="fcy:FRACYDRAFT_209620"/>
<evidence type="ECO:0000256" key="5">
    <source>
        <dbReference type="ARBA" id="ARBA00023128"/>
    </source>
</evidence>
<feature type="region of interest" description="Disordered" evidence="8">
    <location>
        <begin position="619"/>
        <end position="649"/>
    </location>
</feature>
<keyword evidence="4" id="KW-0378">Hydrolase</keyword>
<name>A0A1E7F523_9STRA</name>
<protein>
    <submittedName>
        <fullName evidence="10">LepA_C-domain-containing protein</fullName>
    </submittedName>
</protein>
<keyword evidence="5" id="KW-0496">Mitochondrion</keyword>
<evidence type="ECO:0000313" key="11">
    <source>
        <dbReference type="Proteomes" id="UP000095751"/>
    </source>
</evidence>
<dbReference type="InterPro" id="IPR005225">
    <property type="entry name" value="Small_GTP-bd"/>
</dbReference>
<accession>A0A1E7F523</accession>
<sequence>MIDRIPLQDVRNFCFIAHVDHGKSSLSSRLLEITGNNGRENQKIALENTLAVERERGITVKASAASMLYPHPSAVGPDGVILLNCVDTPGHSDFSSEVARSLSFVQGAVLLLDAAQGIQAQTWTVYEKAKSMTNPPEVILALTKIDLDVADPINVALTVSEWLSVEDPESIIPTSARSRIGIVPLLDKICRMVPPPSRLPDDKFIEDNDNNQHLRAQVVDSWYDERGVNCLVQIAAGTIAEGDRIAIVTGTKSTTTSSSVQSFSVQEVGIVLPHSVRTGKLRRGQMGYVRFGLKDPSQVDTGTILIFHKDVGKDLYIPSINQSIINDNSADSTKSVLFASVHPLAEDGFEDLCDAVDRLGLNDKGLEISRTSDGGGNNSESGGPFLGPGLRIGFQGLLHVEVFRQRLTDEFGIDAVVTPPKVPYHVTFQPSKANNLTDPIKRVVEDLEDWPGFGEKFRVEEPMVEVRLMSPVQYAGAVMELITKKRGIDLTTKPIDENIWMFQAQMPWAEVVLNFHDMLKTITGGYGSLGTFEADPPLREARLSKVEILLNGDEVGPLSFVCHTPNAQSDARIVCKKLKDVLPRQQFVIVIQAKADGKVIASERIQAYRKDVLNKSGKMVGGGDISRKKKLLEKQKKGKKRSQQSGKVTLSQAAFNSVISR</sequence>
<dbReference type="OrthoDB" id="1074at2759"/>
<evidence type="ECO:0000256" key="2">
    <source>
        <dbReference type="ARBA" id="ARBA00022741"/>
    </source>
</evidence>
<keyword evidence="11" id="KW-1185">Reference proteome</keyword>
<dbReference type="Proteomes" id="UP000095751">
    <property type="component" value="Unassembled WGS sequence"/>
</dbReference>
<dbReference type="AlphaFoldDB" id="A0A1E7F523"/>
<reference evidence="10 11" key="1">
    <citation type="submission" date="2016-09" db="EMBL/GenBank/DDBJ databases">
        <title>Extensive genetic diversity and differential bi-allelic expression allows diatom success in the polar Southern Ocean.</title>
        <authorList>
            <consortium name="DOE Joint Genome Institute"/>
            <person name="Mock T."/>
            <person name="Otillar R.P."/>
            <person name="Strauss J."/>
            <person name="Dupont C."/>
            <person name="Frickenhaus S."/>
            <person name="Maumus F."/>
            <person name="Mcmullan M."/>
            <person name="Sanges R."/>
            <person name="Schmutz J."/>
            <person name="Toseland A."/>
            <person name="Valas R."/>
            <person name="Veluchamy A."/>
            <person name="Ward B.J."/>
            <person name="Allen A."/>
            <person name="Barry K."/>
            <person name="Falciatore A."/>
            <person name="Ferrante M."/>
            <person name="Fortunato A.E."/>
            <person name="Gloeckner G."/>
            <person name="Gruber A."/>
            <person name="Hipkin R."/>
            <person name="Janech M."/>
            <person name="Kroth P."/>
            <person name="Leese F."/>
            <person name="Lindquist E."/>
            <person name="Lyon B.R."/>
            <person name="Martin J."/>
            <person name="Mayer C."/>
            <person name="Parker M."/>
            <person name="Quesneville H."/>
            <person name="Raymond J."/>
            <person name="Uhlig C."/>
            <person name="Valentin K.U."/>
            <person name="Worden A.Z."/>
            <person name="Armbrust E.V."/>
            <person name="Bowler C."/>
            <person name="Green B."/>
            <person name="Moulton V."/>
            <person name="Van Oosterhout C."/>
            <person name="Grigoriev I."/>
        </authorList>
    </citation>
    <scope>NUCLEOTIDE SEQUENCE [LARGE SCALE GENOMIC DNA]</scope>
    <source>
        <strain evidence="10 11">CCMP1102</strain>
    </source>
</reference>
<evidence type="ECO:0000313" key="10">
    <source>
        <dbReference type="EMBL" id="OEU13281.1"/>
    </source>
</evidence>
<dbReference type="InterPro" id="IPR013842">
    <property type="entry name" value="LepA_CTD"/>
</dbReference>
<evidence type="ECO:0000256" key="8">
    <source>
        <dbReference type="SAM" id="MobiDB-lite"/>
    </source>
</evidence>
<dbReference type="Pfam" id="PF06421">
    <property type="entry name" value="LepA_C"/>
    <property type="match status" value="1"/>
</dbReference>
<gene>
    <name evidence="10" type="ORF">FRACYDRAFT_209620</name>
</gene>
<dbReference type="Gene3D" id="3.30.70.2570">
    <property type="entry name" value="Elongation factor 4, C-terminal domain"/>
    <property type="match status" value="1"/>
</dbReference>
<dbReference type="GO" id="GO:0045727">
    <property type="term" value="P:positive regulation of translation"/>
    <property type="evidence" value="ECO:0007669"/>
    <property type="project" value="TreeGrafter"/>
</dbReference>
<keyword evidence="7" id="KW-0472">Membrane</keyword>
<evidence type="ECO:0000256" key="7">
    <source>
        <dbReference type="ARBA" id="ARBA00023136"/>
    </source>
</evidence>
<keyword evidence="6" id="KW-0342">GTP-binding</keyword>
<evidence type="ECO:0000256" key="1">
    <source>
        <dbReference type="ARBA" id="ARBA00005454"/>
    </source>
</evidence>
<dbReference type="PANTHER" id="PTHR43512">
    <property type="entry name" value="TRANSLATION FACTOR GUF1-RELATED"/>
    <property type="match status" value="1"/>
</dbReference>
<dbReference type="Gene3D" id="3.40.50.300">
    <property type="entry name" value="P-loop containing nucleotide triphosphate hydrolases"/>
    <property type="match status" value="1"/>
</dbReference>
<comment type="similarity">
    <text evidence="1">Belongs to the TRAFAC class translation factor GTPase superfamily. Classic translation factor GTPase family. LepA subfamily.</text>
</comment>
<dbReference type="Pfam" id="PF00009">
    <property type="entry name" value="GTP_EFTU"/>
    <property type="match status" value="1"/>
</dbReference>
<evidence type="ECO:0000256" key="4">
    <source>
        <dbReference type="ARBA" id="ARBA00022801"/>
    </source>
</evidence>
<dbReference type="NCBIfam" id="TIGR00231">
    <property type="entry name" value="small_GTP"/>
    <property type="match status" value="1"/>
</dbReference>
<dbReference type="GO" id="GO:0003924">
    <property type="term" value="F:GTPase activity"/>
    <property type="evidence" value="ECO:0007669"/>
    <property type="project" value="InterPro"/>
</dbReference>
<keyword evidence="3" id="KW-0999">Mitochondrion inner membrane</keyword>
<dbReference type="InParanoid" id="A0A1E7F523"/>
<dbReference type="GO" id="GO:0005525">
    <property type="term" value="F:GTP binding"/>
    <property type="evidence" value="ECO:0007669"/>
    <property type="project" value="UniProtKB-KW"/>
</dbReference>
<dbReference type="InterPro" id="IPR006297">
    <property type="entry name" value="EF-4"/>
</dbReference>
<dbReference type="PRINTS" id="PR00315">
    <property type="entry name" value="ELONGATNFCT"/>
</dbReference>
<dbReference type="EMBL" id="KV784361">
    <property type="protein sequence ID" value="OEU13281.1"/>
    <property type="molecule type" value="Genomic_DNA"/>
</dbReference>
<dbReference type="InterPro" id="IPR038363">
    <property type="entry name" value="LepA_C_sf"/>
</dbReference>
<evidence type="ECO:0000259" key="9">
    <source>
        <dbReference type="PROSITE" id="PS51722"/>
    </source>
</evidence>
<dbReference type="SUPFAM" id="SSF52540">
    <property type="entry name" value="P-loop containing nucleoside triphosphate hydrolases"/>
    <property type="match status" value="1"/>
</dbReference>
<dbReference type="InterPro" id="IPR027417">
    <property type="entry name" value="P-loop_NTPase"/>
</dbReference>
<dbReference type="InterPro" id="IPR000795">
    <property type="entry name" value="T_Tr_GTP-bd_dom"/>
</dbReference>
<dbReference type="SUPFAM" id="SSF54980">
    <property type="entry name" value="EF-G C-terminal domain-like"/>
    <property type="match status" value="2"/>
</dbReference>
<dbReference type="InterPro" id="IPR035647">
    <property type="entry name" value="EFG_III/V"/>
</dbReference>
<dbReference type="FunFam" id="3.30.70.2570:FF:000001">
    <property type="entry name" value="Translation factor GUF1, mitochondrial"/>
    <property type="match status" value="1"/>
</dbReference>
<dbReference type="InterPro" id="IPR000640">
    <property type="entry name" value="EFG_V-like"/>
</dbReference>
<evidence type="ECO:0000256" key="6">
    <source>
        <dbReference type="ARBA" id="ARBA00023134"/>
    </source>
</evidence>
<dbReference type="Gene3D" id="3.30.70.240">
    <property type="match status" value="1"/>
</dbReference>
<dbReference type="GO" id="GO:0005739">
    <property type="term" value="C:mitochondrion"/>
    <property type="evidence" value="ECO:0007669"/>
    <property type="project" value="TreeGrafter"/>
</dbReference>
<dbReference type="PROSITE" id="PS51722">
    <property type="entry name" value="G_TR_2"/>
    <property type="match status" value="1"/>
</dbReference>
<keyword evidence="2" id="KW-0547">Nucleotide-binding</keyword>
<evidence type="ECO:0000256" key="3">
    <source>
        <dbReference type="ARBA" id="ARBA00022792"/>
    </source>
</evidence>
<feature type="domain" description="Tr-type G" evidence="9">
    <location>
        <begin position="8"/>
        <end position="197"/>
    </location>
</feature>
<proteinExistence type="inferred from homology"/>
<dbReference type="GO" id="GO:0097177">
    <property type="term" value="F:mitochondrial ribosome binding"/>
    <property type="evidence" value="ECO:0007669"/>
    <property type="project" value="TreeGrafter"/>
</dbReference>
<organism evidence="10 11">
    <name type="scientific">Fragilariopsis cylindrus CCMP1102</name>
    <dbReference type="NCBI Taxonomy" id="635003"/>
    <lineage>
        <taxon>Eukaryota</taxon>
        <taxon>Sar</taxon>
        <taxon>Stramenopiles</taxon>
        <taxon>Ochrophyta</taxon>
        <taxon>Bacillariophyta</taxon>
        <taxon>Bacillariophyceae</taxon>
        <taxon>Bacillariophycidae</taxon>
        <taxon>Bacillariales</taxon>
        <taxon>Bacillariaceae</taxon>
        <taxon>Fragilariopsis</taxon>
    </lineage>
</organism>
<dbReference type="PANTHER" id="PTHR43512:SF7">
    <property type="entry name" value="TRANSLATION FACTOR GUF1, MITOCHONDRIAL"/>
    <property type="match status" value="1"/>
</dbReference>
<dbReference type="Gene3D" id="3.30.70.870">
    <property type="entry name" value="Elongation Factor G (Translational Gtpase), domain 3"/>
    <property type="match status" value="1"/>
</dbReference>
<feature type="compositionally biased region" description="Basic residues" evidence="8">
    <location>
        <begin position="627"/>
        <end position="642"/>
    </location>
</feature>